<dbReference type="Pfam" id="PF18271">
    <property type="entry name" value="GH131_N"/>
    <property type="match status" value="1"/>
</dbReference>
<dbReference type="EMBL" id="JAACJM010000044">
    <property type="protein sequence ID" value="KAF5360180.1"/>
    <property type="molecule type" value="Genomic_DNA"/>
</dbReference>
<dbReference type="Proteomes" id="UP000559256">
    <property type="component" value="Unassembled WGS sequence"/>
</dbReference>
<protein>
    <recommendedName>
        <fullName evidence="1">Glycoside hydrolase 131 catalytic N-terminal domain-containing protein</fullName>
    </recommendedName>
</protein>
<proteinExistence type="predicted"/>
<gene>
    <name evidence="2" type="ORF">D9758_011333</name>
</gene>
<dbReference type="AlphaFoldDB" id="A0A8H5G8F1"/>
<dbReference type="InterPro" id="IPR041524">
    <property type="entry name" value="GH131_N"/>
</dbReference>
<dbReference type="PANTHER" id="PTHR34612">
    <property type="entry name" value="GH131_N DOMAIN-CONTAINING PROTEIN"/>
    <property type="match status" value="1"/>
</dbReference>
<evidence type="ECO:0000259" key="1">
    <source>
        <dbReference type="Pfam" id="PF18271"/>
    </source>
</evidence>
<organism evidence="2 3">
    <name type="scientific">Tetrapyrgos nigripes</name>
    <dbReference type="NCBI Taxonomy" id="182062"/>
    <lineage>
        <taxon>Eukaryota</taxon>
        <taxon>Fungi</taxon>
        <taxon>Dikarya</taxon>
        <taxon>Basidiomycota</taxon>
        <taxon>Agaricomycotina</taxon>
        <taxon>Agaricomycetes</taxon>
        <taxon>Agaricomycetidae</taxon>
        <taxon>Agaricales</taxon>
        <taxon>Marasmiineae</taxon>
        <taxon>Marasmiaceae</taxon>
        <taxon>Tetrapyrgos</taxon>
    </lineage>
</organism>
<comment type="caution">
    <text evidence="2">The sequence shown here is derived from an EMBL/GenBank/DDBJ whole genome shotgun (WGS) entry which is preliminary data.</text>
</comment>
<dbReference type="Gene3D" id="2.60.120.1160">
    <property type="match status" value="1"/>
</dbReference>
<feature type="domain" description="Glycoside hydrolase 131 catalytic N-terminal" evidence="1">
    <location>
        <begin position="97"/>
        <end position="369"/>
    </location>
</feature>
<evidence type="ECO:0000313" key="3">
    <source>
        <dbReference type="Proteomes" id="UP000559256"/>
    </source>
</evidence>
<keyword evidence="3" id="KW-1185">Reference proteome</keyword>
<name>A0A8H5G8F1_9AGAR</name>
<dbReference type="OrthoDB" id="5283326at2759"/>
<evidence type="ECO:0000313" key="2">
    <source>
        <dbReference type="EMBL" id="KAF5360180.1"/>
    </source>
</evidence>
<accession>A0A8H5G8F1</accession>
<sequence length="372" mass="40556">MIEKGTVPLQCLCLDLNAVVTPDHCRRLVVIIVFQVTSVPNFPLKATSDICPGKDIKEDMVHLTLFPHIHAMFYSQVFLFALSVIFGLVLSAKADAVVYEGRVPLSFANSDLDTSTGPFLTAVKGSEAATHYSQVLGNSTAPTSLWASTLTEQVISITIDNTSVFVPGGGAPQNGFRRTELIAQNKSLSTSLNDVMEVGVTRFHFSVKENDQLPLNFTHEYQVVFIEPSDGTHVFELQIGTPFTNPTQSLPSSDAYALKIRDHSLNLLFSTDFTPSTWHNFAVQVDWDQRTLQVFYSTDGETLEAVTDVVQNSSAGQGATGEGDFHFGVLKLPLVNPDDSTANQNDVVHFGIQEGTTEGLLYSGIFVETISS</sequence>
<reference evidence="2 3" key="1">
    <citation type="journal article" date="2020" name="ISME J.">
        <title>Uncovering the hidden diversity of litter-decomposition mechanisms in mushroom-forming fungi.</title>
        <authorList>
            <person name="Floudas D."/>
            <person name="Bentzer J."/>
            <person name="Ahren D."/>
            <person name="Johansson T."/>
            <person name="Persson P."/>
            <person name="Tunlid A."/>
        </authorList>
    </citation>
    <scope>NUCLEOTIDE SEQUENCE [LARGE SCALE GENOMIC DNA]</scope>
    <source>
        <strain evidence="2 3">CBS 291.85</strain>
    </source>
</reference>
<dbReference type="PANTHER" id="PTHR34612:SF2">
    <property type="entry name" value="GLYCOSIDE HYDROLASE 131 CATALYTIC N-TERMINAL DOMAIN-CONTAINING PROTEIN"/>
    <property type="match status" value="1"/>
</dbReference>